<dbReference type="GO" id="GO:0015125">
    <property type="term" value="F:bile acid transmembrane transporter activity"/>
    <property type="evidence" value="ECO:0007669"/>
    <property type="project" value="TreeGrafter"/>
</dbReference>
<keyword evidence="11" id="KW-1185">Reference proteome</keyword>
<name>A0A6J0V278_9SAUR</name>
<feature type="transmembrane region" description="Helical" evidence="8">
    <location>
        <begin position="61"/>
        <end position="78"/>
    </location>
</feature>
<feature type="transmembrane region" description="Helical" evidence="8">
    <location>
        <begin position="369"/>
        <end position="391"/>
    </location>
</feature>
<dbReference type="InterPro" id="IPR036058">
    <property type="entry name" value="Kazal_dom_sf"/>
</dbReference>
<dbReference type="InParanoid" id="A0A6J0V278"/>
<feature type="domain" description="Major facilitator superfamily (MFS) profile" evidence="9">
    <location>
        <begin position="68"/>
        <end position="683"/>
    </location>
</feature>
<keyword evidence="8" id="KW-0813">Transport</keyword>
<sequence>MLQSFYPEEGPGPVKFEDKNRLAVNEHIIQDAVTDANPKEESAADSKGDMRGAKKQTVSCYMSKLKVFLVALFFAYLAKTMSGAYMNSMLTQIERRFNIPASLVGVINGSFEIGNLLVIAFVSYLGSKLHRPRMIALGCAVMGLGCFLISLPHFLMGRYQYENTASLVENSSSSSMALCLANQSQFSLASEQPLEECNKQAGSLMWVFVMVGNIIRGVGETPITPLGISFVEDFARSENSPFYIGCLQIATVLGPLLGLMIGSYCAQLYVDFGFIDLEEVTLSLTDARWVGAWWLGVLICAAVNFLVAVPFCFVPKSLPKEGEEKSTDISPKGTTSFLATENTSHAKVNVREIAKDFIPYLKSLVHNPIYMLFLCITVIQFNAYIGMITFMPKYLEQQYGISASDAIFLIAVYNLPVICAGYFFGSLMMKKFKISTYKAAHIGFWSSVTEYLLYFTAFFLVCKNASVAGLTVSYEGIDQLSYVETTLYTDCNRGCNCSTKLWDPVCGDNGIAYVSACLAGCEVSNGTGKHTALRNCSCIASPGFPFGNGSAIPGQCSREESCGTMLHYYLILSLVCCLIYSFGAMPGYMVLIRSLKPEEKSFGVGLHSLAERVFAGIPSPIYYGAMIDTACLKWGTKSCGGEGACRMYDSDMYRLLYLGLSSVLRAISYIPCAFVLLILRKQNRNRTNENTELEAKEENGTVEQKDMPEAQNVTHLQQETIEMKDCRNTDL</sequence>
<dbReference type="GO" id="GO:0006811">
    <property type="term" value="P:monoatomic ion transport"/>
    <property type="evidence" value="ECO:0007669"/>
    <property type="project" value="UniProtKB-KW"/>
</dbReference>
<evidence type="ECO:0000256" key="4">
    <source>
        <dbReference type="ARBA" id="ARBA00022692"/>
    </source>
</evidence>
<feature type="transmembrane region" description="Helical" evidence="8">
    <location>
        <begin position="99"/>
        <end position="122"/>
    </location>
</feature>
<proteinExistence type="inferred from homology"/>
<evidence type="ECO:0000256" key="3">
    <source>
        <dbReference type="ARBA" id="ARBA00022475"/>
    </source>
</evidence>
<keyword evidence="8" id="KW-0406">Ion transport</keyword>
<dbReference type="PROSITE" id="PS50850">
    <property type="entry name" value="MFS"/>
    <property type="match status" value="1"/>
</dbReference>
<dbReference type="Pfam" id="PF03137">
    <property type="entry name" value="OATP"/>
    <property type="match status" value="1"/>
</dbReference>
<dbReference type="Proteomes" id="UP001652642">
    <property type="component" value="Chromosome 5"/>
</dbReference>
<keyword evidence="4 8" id="KW-0812">Transmembrane</keyword>
<dbReference type="GO" id="GO:0043252">
    <property type="term" value="P:sodium-independent organic anion transport"/>
    <property type="evidence" value="ECO:0007669"/>
    <property type="project" value="TreeGrafter"/>
</dbReference>
<feature type="transmembrane region" description="Helical" evidence="8">
    <location>
        <begin position="656"/>
        <end position="679"/>
    </location>
</feature>
<dbReference type="GeneID" id="110088801"/>
<dbReference type="CTD" id="6579"/>
<dbReference type="Gene3D" id="1.20.1250.20">
    <property type="entry name" value="MFS general substrate transporter like domains"/>
    <property type="match status" value="1"/>
</dbReference>
<keyword evidence="5 8" id="KW-1133">Transmembrane helix</keyword>
<dbReference type="Pfam" id="PF07648">
    <property type="entry name" value="Kazal_2"/>
    <property type="match status" value="1"/>
</dbReference>
<dbReference type="KEGG" id="pvt:110088801"/>
<gene>
    <name evidence="12" type="primary">SLCO1A2</name>
</gene>
<dbReference type="PROSITE" id="PS51465">
    <property type="entry name" value="KAZAL_2"/>
    <property type="match status" value="1"/>
</dbReference>
<feature type="transmembrane region" description="Helical" evidence="8">
    <location>
        <begin position="290"/>
        <end position="314"/>
    </location>
</feature>
<dbReference type="SUPFAM" id="SSF103473">
    <property type="entry name" value="MFS general substrate transporter"/>
    <property type="match status" value="1"/>
</dbReference>
<dbReference type="NCBIfam" id="TIGR00805">
    <property type="entry name" value="oat"/>
    <property type="match status" value="1"/>
</dbReference>
<accession>A0A6J0V278</accession>
<keyword evidence="3" id="KW-1003">Cell membrane</keyword>
<dbReference type="RefSeq" id="XP_020666992.2">
    <property type="nucleotide sequence ID" value="XM_020811333.2"/>
</dbReference>
<feature type="transmembrane region" description="Helical" evidence="8">
    <location>
        <begin position="406"/>
        <end position="425"/>
    </location>
</feature>
<dbReference type="PANTHER" id="PTHR11388">
    <property type="entry name" value="ORGANIC ANION TRANSPORTER"/>
    <property type="match status" value="1"/>
</dbReference>
<evidence type="ECO:0000313" key="12">
    <source>
        <dbReference type="RefSeq" id="XP_020666992.2"/>
    </source>
</evidence>
<keyword evidence="7" id="KW-1015">Disulfide bond</keyword>
<dbReference type="GO" id="GO:0015347">
    <property type="term" value="F:sodium-independent organic anion transmembrane transporter activity"/>
    <property type="evidence" value="ECO:0007669"/>
    <property type="project" value="TreeGrafter"/>
</dbReference>
<evidence type="ECO:0000256" key="7">
    <source>
        <dbReference type="ARBA" id="ARBA00023157"/>
    </source>
</evidence>
<dbReference type="GO" id="GO:0016323">
    <property type="term" value="C:basolateral plasma membrane"/>
    <property type="evidence" value="ECO:0007669"/>
    <property type="project" value="TreeGrafter"/>
</dbReference>
<organism evidence="11 12">
    <name type="scientific">Pogona vitticeps</name>
    <name type="common">central bearded dragon</name>
    <dbReference type="NCBI Taxonomy" id="103695"/>
    <lineage>
        <taxon>Eukaryota</taxon>
        <taxon>Metazoa</taxon>
        <taxon>Chordata</taxon>
        <taxon>Craniata</taxon>
        <taxon>Vertebrata</taxon>
        <taxon>Euteleostomi</taxon>
        <taxon>Lepidosauria</taxon>
        <taxon>Squamata</taxon>
        <taxon>Bifurcata</taxon>
        <taxon>Unidentata</taxon>
        <taxon>Episquamata</taxon>
        <taxon>Toxicofera</taxon>
        <taxon>Iguania</taxon>
        <taxon>Acrodonta</taxon>
        <taxon>Agamidae</taxon>
        <taxon>Amphibolurinae</taxon>
        <taxon>Pogona</taxon>
    </lineage>
</organism>
<dbReference type="PANTHER" id="PTHR11388:SF16">
    <property type="entry name" value="SOLUTE CARRIER ORGANIC ANION TRANSPORTER FAMILY MEMBER 1A2"/>
    <property type="match status" value="1"/>
</dbReference>
<dbReference type="SUPFAM" id="SSF100895">
    <property type="entry name" value="Kazal-type serine protease inhibitors"/>
    <property type="match status" value="1"/>
</dbReference>
<evidence type="ECO:0000256" key="8">
    <source>
        <dbReference type="RuleBase" id="RU362056"/>
    </source>
</evidence>
<feature type="domain" description="Kazal-like" evidence="10">
    <location>
        <begin position="485"/>
        <end position="540"/>
    </location>
</feature>
<keyword evidence="6 8" id="KW-0472">Membrane</keyword>
<dbReference type="InterPro" id="IPR004156">
    <property type="entry name" value="OATP"/>
</dbReference>
<feature type="transmembrane region" description="Helical" evidence="8">
    <location>
        <begin position="568"/>
        <end position="591"/>
    </location>
</feature>
<dbReference type="InterPro" id="IPR020846">
    <property type="entry name" value="MFS_dom"/>
</dbReference>
<comment type="subcellular location">
    <subcellularLocation>
        <location evidence="1 8">Cell membrane</location>
        <topology evidence="1 8">Multi-pass membrane protein</topology>
    </subcellularLocation>
</comment>
<reference evidence="12" key="1">
    <citation type="submission" date="2025-08" db="UniProtKB">
        <authorList>
            <consortium name="RefSeq"/>
        </authorList>
    </citation>
    <scope>IDENTIFICATION</scope>
</reference>
<evidence type="ECO:0000256" key="5">
    <source>
        <dbReference type="ARBA" id="ARBA00022989"/>
    </source>
</evidence>
<dbReference type="InterPro" id="IPR002350">
    <property type="entry name" value="Kazal_dom"/>
</dbReference>
<protein>
    <recommendedName>
        <fullName evidence="8">Solute carrier organic anion transporter family member</fullName>
    </recommendedName>
</protein>
<comment type="similarity">
    <text evidence="2 8">Belongs to the organo anion transporter (TC 2.A.60) family.</text>
</comment>
<feature type="transmembrane region" description="Helical" evidence="8">
    <location>
        <begin position="242"/>
        <end position="270"/>
    </location>
</feature>
<evidence type="ECO:0000259" key="9">
    <source>
        <dbReference type="PROSITE" id="PS50850"/>
    </source>
</evidence>
<comment type="caution">
    <text evidence="8">Lacks conserved residue(s) required for the propagation of feature annotation.</text>
</comment>
<evidence type="ECO:0000259" key="10">
    <source>
        <dbReference type="PROSITE" id="PS51465"/>
    </source>
</evidence>
<dbReference type="AlphaFoldDB" id="A0A6J0V278"/>
<evidence type="ECO:0000256" key="6">
    <source>
        <dbReference type="ARBA" id="ARBA00023136"/>
    </source>
</evidence>
<feature type="transmembrane region" description="Helical" evidence="8">
    <location>
        <begin position="134"/>
        <end position="155"/>
    </location>
</feature>
<dbReference type="OrthoDB" id="5062115at2759"/>
<dbReference type="InterPro" id="IPR036259">
    <property type="entry name" value="MFS_trans_sf"/>
</dbReference>
<evidence type="ECO:0000313" key="11">
    <source>
        <dbReference type="Proteomes" id="UP001652642"/>
    </source>
</evidence>
<evidence type="ECO:0000256" key="1">
    <source>
        <dbReference type="ARBA" id="ARBA00004651"/>
    </source>
</evidence>
<evidence type="ECO:0000256" key="2">
    <source>
        <dbReference type="ARBA" id="ARBA00009657"/>
    </source>
</evidence>